<keyword evidence="1" id="KW-0732">Signal</keyword>
<dbReference type="Pfam" id="PF13557">
    <property type="entry name" value="Phenol_MetA_deg"/>
    <property type="match status" value="1"/>
</dbReference>
<gene>
    <name evidence="2" type="ORF">ALE3EI_0824</name>
</gene>
<dbReference type="Proteomes" id="UP000515514">
    <property type="component" value="Chromosome"/>
</dbReference>
<evidence type="ECO:0000313" key="2">
    <source>
        <dbReference type="EMBL" id="QNJ97399.1"/>
    </source>
</evidence>
<reference evidence="2 3" key="1">
    <citation type="submission" date="2020-04" db="EMBL/GenBank/DDBJ databases">
        <title>Genome sequence of Altibacter aquimarinus strain ALE3EI.</title>
        <authorList>
            <person name="Oh H.-M."/>
            <person name="Jang D."/>
        </authorList>
    </citation>
    <scope>NUCLEOTIDE SEQUENCE [LARGE SCALE GENOMIC DNA]</scope>
    <source>
        <strain evidence="2 3">ALE3EI</strain>
    </source>
</reference>
<dbReference type="InterPro" id="IPR025737">
    <property type="entry name" value="FApF"/>
</dbReference>
<feature type="signal peptide" evidence="1">
    <location>
        <begin position="1"/>
        <end position="26"/>
    </location>
</feature>
<feature type="chain" id="PRO_5028830091" description="Transporter" evidence="1">
    <location>
        <begin position="27"/>
        <end position="268"/>
    </location>
</feature>
<accession>A0A7G8PST3</accession>
<evidence type="ECO:0000256" key="1">
    <source>
        <dbReference type="SAM" id="SignalP"/>
    </source>
</evidence>
<dbReference type="AlphaFoldDB" id="A0A7G8PST3"/>
<proteinExistence type="predicted"/>
<evidence type="ECO:0008006" key="4">
    <source>
        <dbReference type="Google" id="ProtNLM"/>
    </source>
</evidence>
<dbReference type="EMBL" id="CP052909">
    <property type="protein sequence ID" value="QNJ97399.1"/>
    <property type="molecule type" value="Genomic_DNA"/>
</dbReference>
<evidence type="ECO:0000313" key="3">
    <source>
        <dbReference type="Proteomes" id="UP000515514"/>
    </source>
</evidence>
<protein>
    <recommendedName>
        <fullName evidence="4">Transporter</fullName>
    </recommendedName>
</protein>
<dbReference type="SUPFAM" id="SSF56935">
    <property type="entry name" value="Porins"/>
    <property type="match status" value="1"/>
</dbReference>
<name>A0A7G8PST3_9FLAO</name>
<organism evidence="2 3">
    <name type="scientific">Constantimarinum furrinae</name>
    <dbReference type="NCBI Taxonomy" id="2562285"/>
    <lineage>
        <taxon>Bacteria</taxon>
        <taxon>Pseudomonadati</taxon>
        <taxon>Bacteroidota</taxon>
        <taxon>Flavobacteriia</taxon>
        <taxon>Flavobacteriales</taxon>
        <taxon>Flavobacteriaceae</taxon>
        <taxon>Altibacter/Constantimarinum group</taxon>
        <taxon>Constantimarinum</taxon>
    </lineage>
</organism>
<sequence>MYKPTKMIYKRTLYVLCFGISFGISAQNEASIPELITDRPDATESPNTVPKGYFQVETGAFYESFKENSLQTETFVYNTTLLRYGLLENFELRLGWNFEEVTFTANGLEQPNVLSGMSPLLAGMKVEITEEKGWMPEIGLLGHFMFPFTAASDYRPETTAVDFRFSFAHTVSENSSIAYNLGAQWGDDSPEAAYVYTLVYGYSITDKFGVYAEVYGDLPEDSRANHFWDAGFTYLLQPNLQLDATIGRSFTEGQDILLSAGVSFRIPK</sequence>
<keyword evidence="3" id="KW-1185">Reference proteome</keyword>
<dbReference type="KEGG" id="alti:ALE3EI_0824"/>